<dbReference type="GO" id="GO:0005085">
    <property type="term" value="F:guanyl-nucleotide exchange factor activity"/>
    <property type="evidence" value="ECO:0007669"/>
    <property type="project" value="UniProtKB-KW"/>
</dbReference>
<dbReference type="PANTHER" id="PTHR23113">
    <property type="entry name" value="GUANINE NUCLEOTIDE EXCHANGE FACTOR"/>
    <property type="match status" value="1"/>
</dbReference>
<evidence type="ECO:0000313" key="5">
    <source>
        <dbReference type="EMBL" id="KAJ3054042.1"/>
    </source>
</evidence>
<feature type="region of interest" description="Disordered" evidence="3">
    <location>
        <begin position="25"/>
        <end position="48"/>
    </location>
</feature>
<dbReference type="GO" id="GO:0007265">
    <property type="term" value="P:Ras protein signal transduction"/>
    <property type="evidence" value="ECO:0007669"/>
    <property type="project" value="TreeGrafter"/>
</dbReference>
<evidence type="ECO:0000313" key="6">
    <source>
        <dbReference type="Proteomes" id="UP001212841"/>
    </source>
</evidence>
<dbReference type="InterPro" id="IPR001895">
    <property type="entry name" value="RASGEF_cat_dom"/>
</dbReference>
<dbReference type="Proteomes" id="UP001212841">
    <property type="component" value="Unassembled WGS sequence"/>
</dbReference>
<gene>
    <name evidence="5" type="ORF">HK097_002777</name>
</gene>
<dbReference type="InterPro" id="IPR008937">
    <property type="entry name" value="Ras-like_GEF"/>
</dbReference>
<dbReference type="CDD" id="cd00155">
    <property type="entry name" value="RasGEF"/>
    <property type="match status" value="1"/>
</dbReference>
<comment type="caution">
    <text evidence="5">The sequence shown here is derived from an EMBL/GenBank/DDBJ whole genome shotgun (WGS) entry which is preliminary data.</text>
</comment>
<dbReference type="PANTHER" id="PTHR23113:SF366">
    <property type="entry name" value="RAS GUANINE NUCLEOTIDE EXCHANGE FACTOR R"/>
    <property type="match status" value="1"/>
</dbReference>
<keyword evidence="1 2" id="KW-0344">Guanine-nucleotide releasing factor</keyword>
<dbReference type="Pfam" id="PF00617">
    <property type="entry name" value="RasGEF"/>
    <property type="match status" value="1"/>
</dbReference>
<evidence type="ECO:0000256" key="3">
    <source>
        <dbReference type="SAM" id="MobiDB-lite"/>
    </source>
</evidence>
<evidence type="ECO:0000256" key="1">
    <source>
        <dbReference type="ARBA" id="ARBA00022658"/>
    </source>
</evidence>
<dbReference type="InterPro" id="IPR036964">
    <property type="entry name" value="RASGEF_cat_dom_sf"/>
</dbReference>
<accession>A0AAD5SGA7</accession>
<protein>
    <recommendedName>
        <fullName evidence="4">Ras-GEF domain-containing protein</fullName>
    </recommendedName>
</protein>
<dbReference type="PROSITE" id="PS50009">
    <property type="entry name" value="RASGEF_CAT"/>
    <property type="match status" value="1"/>
</dbReference>
<dbReference type="Gene3D" id="1.10.840.10">
    <property type="entry name" value="Ras guanine-nucleotide exchange factors catalytic domain"/>
    <property type="match status" value="1"/>
</dbReference>
<dbReference type="SMART" id="SM00147">
    <property type="entry name" value="RasGEF"/>
    <property type="match status" value="1"/>
</dbReference>
<dbReference type="EMBL" id="JADGJD010000162">
    <property type="protein sequence ID" value="KAJ3054042.1"/>
    <property type="molecule type" value="Genomic_DNA"/>
</dbReference>
<evidence type="ECO:0000256" key="2">
    <source>
        <dbReference type="PROSITE-ProRule" id="PRU00168"/>
    </source>
</evidence>
<dbReference type="AlphaFoldDB" id="A0AAD5SGA7"/>
<reference evidence="5" key="1">
    <citation type="submission" date="2020-05" db="EMBL/GenBank/DDBJ databases">
        <title>Phylogenomic resolution of chytrid fungi.</title>
        <authorList>
            <person name="Stajich J.E."/>
            <person name="Amses K."/>
            <person name="Simmons R."/>
            <person name="Seto K."/>
            <person name="Myers J."/>
            <person name="Bonds A."/>
            <person name="Quandt C.A."/>
            <person name="Barry K."/>
            <person name="Liu P."/>
            <person name="Grigoriev I."/>
            <person name="Longcore J.E."/>
            <person name="James T.Y."/>
        </authorList>
    </citation>
    <scope>NUCLEOTIDE SEQUENCE</scope>
    <source>
        <strain evidence="5">JEL0318</strain>
    </source>
</reference>
<feature type="domain" description="Ras-GEF" evidence="4">
    <location>
        <begin position="120"/>
        <end position="346"/>
    </location>
</feature>
<evidence type="ECO:0000259" key="4">
    <source>
        <dbReference type="PROSITE" id="PS50009"/>
    </source>
</evidence>
<proteinExistence type="predicted"/>
<dbReference type="InterPro" id="IPR023578">
    <property type="entry name" value="Ras_GEF_dom_sf"/>
</dbReference>
<organism evidence="5 6">
    <name type="scientific">Rhizophlyctis rosea</name>
    <dbReference type="NCBI Taxonomy" id="64517"/>
    <lineage>
        <taxon>Eukaryota</taxon>
        <taxon>Fungi</taxon>
        <taxon>Fungi incertae sedis</taxon>
        <taxon>Chytridiomycota</taxon>
        <taxon>Chytridiomycota incertae sedis</taxon>
        <taxon>Chytridiomycetes</taxon>
        <taxon>Rhizophlyctidales</taxon>
        <taxon>Rhizophlyctidaceae</taxon>
        <taxon>Rhizophlyctis</taxon>
    </lineage>
</organism>
<dbReference type="GO" id="GO:0005886">
    <property type="term" value="C:plasma membrane"/>
    <property type="evidence" value="ECO:0007669"/>
    <property type="project" value="TreeGrafter"/>
</dbReference>
<feature type="compositionally biased region" description="Low complexity" evidence="3">
    <location>
        <begin position="26"/>
        <end position="45"/>
    </location>
</feature>
<keyword evidence="6" id="KW-1185">Reference proteome</keyword>
<dbReference type="SUPFAM" id="SSF48366">
    <property type="entry name" value="Ras GEF"/>
    <property type="match status" value="1"/>
</dbReference>
<name>A0AAD5SGA7_9FUNG</name>
<sequence>MTIQLRVCNVLLQWTKKYPADFLPAPRVSPTSNRTSSPTRPSPSTGEVPDDVWFLKQVFAFVEGVLAEDHGSMARQIRRNLVRKREVASHLRHLPVLPVAKIPSDASPDQQTSISVFKYPADEIARQLTLIDFDLFARILPSELLNQSWTKGDAHTRARGVIALTKRFNAVACWTAKCVLEKPTPRARAKRLTRMIEIASQLLALNNFSTLMAIIAGLNKAAVHRLKLTFKELSSRSRQKLTDLERIMSAEASYKNYRTYLKSSIPPCLPYIGVYLLDLTYMEDGNPNTLGLRINFTKREMISSVIRGIVHLQSTPYDGIKPADGLLQLLASLPDATEQVEKVLWEESKRLE</sequence>